<feature type="non-terminal residue" evidence="1">
    <location>
        <position position="1"/>
    </location>
</feature>
<comment type="caution">
    <text evidence="1">The sequence shown here is derived from an EMBL/GenBank/DDBJ whole genome shotgun (WGS) entry which is preliminary data.</text>
</comment>
<sequence length="53" mass="5874">CLEIVYTLRISSSPFAKSAAIFLTSSGSLSWNRESTGTRFSCTEKLSKQTLLR</sequence>
<protein>
    <submittedName>
        <fullName evidence="1">Uncharacterized protein</fullName>
    </submittedName>
</protein>
<evidence type="ECO:0000313" key="2">
    <source>
        <dbReference type="Proteomes" id="UP000708208"/>
    </source>
</evidence>
<reference evidence="1" key="1">
    <citation type="submission" date="2021-06" db="EMBL/GenBank/DDBJ databases">
        <authorList>
            <person name="Hodson N. C."/>
            <person name="Mongue J. A."/>
            <person name="Jaron S. K."/>
        </authorList>
    </citation>
    <scope>NUCLEOTIDE SEQUENCE</scope>
</reference>
<dbReference type="EMBL" id="CAJVCH010570527">
    <property type="protein sequence ID" value="CAG7835107.1"/>
    <property type="molecule type" value="Genomic_DNA"/>
</dbReference>
<gene>
    <name evidence="1" type="ORF">AFUS01_LOCUS44527</name>
</gene>
<proteinExistence type="predicted"/>
<keyword evidence="2" id="KW-1185">Reference proteome</keyword>
<name>A0A8J2Q034_9HEXA</name>
<organism evidence="1 2">
    <name type="scientific">Allacma fusca</name>
    <dbReference type="NCBI Taxonomy" id="39272"/>
    <lineage>
        <taxon>Eukaryota</taxon>
        <taxon>Metazoa</taxon>
        <taxon>Ecdysozoa</taxon>
        <taxon>Arthropoda</taxon>
        <taxon>Hexapoda</taxon>
        <taxon>Collembola</taxon>
        <taxon>Symphypleona</taxon>
        <taxon>Sminthuridae</taxon>
        <taxon>Allacma</taxon>
    </lineage>
</organism>
<dbReference type="AlphaFoldDB" id="A0A8J2Q034"/>
<dbReference type="Proteomes" id="UP000708208">
    <property type="component" value="Unassembled WGS sequence"/>
</dbReference>
<accession>A0A8J2Q034</accession>
<evidence type="ECO:0000313" key="1">
    <source>
        <dbReference type="EMBL" id="CAG7835107.1"/>
    </source>
</evidence>